<evidence type="ECO:0000256" key="1">
    <source>
        <dbReference type="SAM" id="Coils"/>
    </source>
</evidence>
<reference evidence="4 5" key="1">
    <citation type="submission" date="2023-03" db="EMBL/GenBank/DDBJ databases">
        <title>Genome insight into feeding habits of ladybird beetles.</title>
        <authorList>
            <person name="Li H.-S."/>
            <person name="Huang Y.-H."/>
            <person name="Pang H."/>
        </authorList>
    </citation>
    <scope>NUCLEOTIDE SEQUENCE [LARGE SCALE GENOMIC DNA]</scope>
    <source>
        <strain evidence="4">SYSU_2023b</strain>
        <tissue evidence="4">Whole body</tissue>
    </source>
</reference>
<proteinExistence type="predicted"/>
<comment type="caution">
    <text evidence="4">The sequence shown here is derived from an EMBL/GenBank/DDBJ whole genome shotgun (WGS) entry which is preliminary data.</text>
</comment>
<sequence>MNIDTRIYGDSSQDDLDVDYNQILLIIKSLIRNVTNNDHMAQFRIWLEKLDNTSNEEKGIRNQYLMELARQIRCKHLESPFTEAPPVGALLPIKVKPWTHEECPENTFEDDMEDPNVFMNRQMMCQQWNEDNRLQFPYHKVMARPRRSATSQQVQAAQRCVQRSAINVKRMHLLREIKNQCGNDYSEGSDSGTTPSRSPTRPHRHAFSPRPALSKTPTSPPGPADARNDFDVKMRLHQASLGVIPEDKSDVREVASWENLTDVSDESFAVMGSGDTDKMRERGRSVARGENLKTKINSLVYEMNGLKRKSEIVNERCEHTIRSVQERIPLKSPNSSPEDTKVRQIDSIDYKQVADQNGDSFLASDWKQIIESLQLRLSETQHQNNELNALTSTLRKKVKELDANKEQVKQEIRKQIYEQHKKEVESLKSEHQKCVKEMQSAQETKVEEMEKAAEKRVLAEAAKYESKISDLKEKYDKELRGKDIEIRRLEDVIQKECMRLLNEITVLRTQIEEASSTNTTNNEQIIFLQKCIAKMDRLFQKSERDYCKEIEKLKQDLDNRKKATQIQLQTQKAEVITRCSAEKQSELDTIVESLKDKYSTLLEMQQVQMSRIRNEDEKIICELKSILDQHNIPYPY</sequence>
<dbReference type="Pfam" id="PF14846">
    <property type="entry name" value="DUF4485"/>
    <property type="match status" value="1"/>
</dbReference>
<evidence type="ECO:0000256" key="2">
    <source>
        <dbReference type="SAM" id="MobiDB-lite"/>
    </source>
</evidence>
<protein>
    <recommendedName>
        <fullName evidence="3">DUF4485 domain-containing protein</fullName>
    </recommendedName>
</protein>
<keyword evidence="5" id="KW-1185">Reference proteome</keyword>
<dbReference type="EMBL" id="JARQZJ010000121">
    <property type="protein sequence ID" value="KAK9887768.1"/>
    <property type="molecule type" value="Genomic_DNA"/>
</dbReference>
<feature type="compositionally biased region" description="Polar residues" evidence="2">
    <location>
        <begin position="181"/>
        <end position="199"/>
    </location>
</feature>
<evidence type="ECO:0000313" key="5">
    <source>
        <dbReference type="Proteomes" id="UP001431783"/>
    </source>
</evidence>
<accession>A0AAW1UY51</accession>
<feature type="region of interest" description="Disordered" evidence="2">
    <location>
        <begin position="181"/>
        <end position="228"/>
    </location>
</feature>
<dbReference type="InterPro" id="IPR027831">
    <property type="entry name" value="DUF4485"/>
</dbReference>
<name>A0AAW1UY51_9CUCU</name>
<feature type="coiled-coil region" evidence="1">
    <location>
        <begin position="370"/>
        <end position="492"/>
    </location>
</feature>
<evidence type="ECO:0000259" key="3">
    <source>
        <dbReference type="Pfam" id="PF14846"/>
    </source>
</evidence>
<dbReference type="AlphaFoldDB" id="A0AAW1UY51"/>
<feature type="domain" description="DUF4485" evidence="3">
    <location>
        <begin position="16"/>
        <end position="94"/>
    </location>
</feature>
<dbReference type="Proteomes" id="UP001431783">
    <property type="component" value="Unassembled WGS sequence"/>
</dbReference>
<gene>
    <name evidence="4" type="ORF">WA026_000083</name>
</gene>
<organism evidence="4 5">
    <name type="scientific">Henosepilachna vigintioctopunctata</name>
    <dbReference type="NCBI Taxonomy" id="420089"/>
    <lineage>
        <taxon>Eukaryota</taxon>
        <taxon>Metazoa</taxon>
        <taxon>Ecdysozoa</taxon>
        <taxon>Arthropoda</taxon>
        <taxon>Hexapoda</taxon>
        <taxon>Insecta</taxon>
        <taxon>Pterygota</taxon>
        <taxon>Neoptera</taxon>
        <taxon>Endopterygota</taxon>
        <taxon>Coleoptera</taxon>
        <taxon>Polyphaga</taxon>
        <taxon>Cucujiformia</taxon>
        <taxon>Coccinelloidea</taxon>
        <taxon>Coccinellidae</taxon>
        <taxon>Epilachninae</taxon>
        <taxon>Epilachnini</taxon>
        <taxon>Henosepilachna</taxon>
    </lineage>
</organism>
<feature type="coiled-coil region" evidence="1">
    <location>
        <begin position="547"/>
        <end position="574"/>
    </location>
</feature>
<evidence type="ECO:0000313" key="4">
    <source>
        <dbReference type="EMBL" id="KAK9887768.1"/>
    </source>
</evidence>
<keyword evidence="1" id="KW-0175">Coiled coil</keyword>